<dbReference type="Proteomes" id="UP000006281">
    <property type="component" value="Chromosome"/>
</dbReference>
<keyword evidence="3" id="KW-1185">Reference proteome</keyword>
<name>K0K1E7_SACES</name>
<dbReference type="EMBL" id="HE804045">
    <property type="protein sequence ID" value="CCH30403.1"/>
    <property type="molecule type" value="Genomic_DNA"/>
</dbReference>
<sequence length="166" mass="16801">MRPFPHHSTPEICEHGHVRRTWGAVVGVVGLITGVAGTFLPWLRSGSVTRDSYEVLALRGFAGLDSTSGDVVRAVWVGVTPLAVGCFVLWLLRLHRIAACTALVFGTIAGTVAALAAVQGGNEGALVGISLTGPVVTLGGAVLGIAGAITVLTANTRTAISPGGAP</sequence>
<dbReference type="PATRIC" id="fig|1179773.3.peg.3096"/>
<dbReference type="KEGG" id="sesp:BN6_30980"/>
<evidence type="ECO:0000256" key="1">
    <source>
        <dbReference type="SAM" id="Phobius"/>
    </source>
</evidence>
<accession>K0K1E7</accession>
<feature type="transmembrane region" description="Helical" evidence="1">
    <location>
        <begin position="124"/>
        <end position="152"/>
    </location>
</feature>
<dbReference type="AlphaFoldDB" id="K0K1E7"/>
<evidence type="ECO:0000313" key="2">
    <source>
        <dbReference type="EMBL" id="CCH30403.1"/>
    </source>
</evidence>
<reference evidence="2 3" key="1">
    <citation type="journal article" date="2012" name="BMC Genomics">
        <title>Complete genome sequence of Saccharothrix espanaensis DSM 44229T and comparison to the other completely sequenced Pseudonocardiaceae.</title>
        <authorList>
            <person name="Strobel T."/>
            <person name="Al-Dilaimi A."/>
            <person name="Blom J."/>
            <person name="Gessner A."/>
            <person name="Kalinowski J."/>
            <person name="Luzhetska M."/>
            <person name="Puhler A."/>
            <person name="Szczepanowski R."/>
            <person name="Bechthold A."/>
            <person name="Ruckert C."/>
        </authorList>
    </citation>
    <scope>NUCLEOTIDE SEQUENCE [LARGE SCALE GENOMIC DNA]</scope>
    <source>
        <strain evidence="3">ATCC 51144 / DSM 44229 / JCM 9112 / NBRC 15066 / NRRL 15764</strain>
    </source>
</reference>
<dbReference type="STRING" id="1179773.BN6_30980"/>
<dbReference type="HOGENOM" id="CLU_1625861_0_0_11"/>
<keyword evidence="1" id="KW-0472">Membrane</keyword>
<keyword evidence="1" id="KW-1133">Transmembrane helix</keyword>
<organism evidence="2 3">
    <name type="scientific">Saccharothrix espanaensis (strain ATCC 51144 / DSM 44229 / JCM 9112 / NBRC 15066 / NRRL 15764)</name>
    <dbReference type="NCBI Taxonomy" id="1179773"/>
    <lineage>
        <taxon>Bacteria</taxon>
        <taxon>Bacillati</taxon>
        <taxon>Actinomycetota</taxon>
        <taxon>Actinomycetes</taxon>
        <taxon>Pseudonocardiales</taxon>
        <taxon>Pseudonocardiaceae</taxon>
        <taxon>Saccharothrix</taxon>
    </lineage>
</organism>
<gene>
    <name evidence="2" type="ordered locus">BN6_30980</name>
</gene>
<feature type="transmembrane region" description="Helical" evidence="1">
    <location>
        <begin position="74"/>
        <end position="92"/>
    </location>
</feature>
<proteinExistence type="predicted"/>
<feature type="transmembrane region" description="Helical" evidence="1">
    <location>
        <begin position="21"/>
        <end position="43"/>
    </location>
</feature>
<dbReference type="eggNOG" id="ENOG502ZK1T">
    <property type="taxonomic scope" value="Bacteria"/>
</dbReference>
<feature type="transmembrane region" description="Helical" evidence="1">
    <location>
        <begin position="99"/>
        <end position="118"/>
    </location>
</feature>
<keyword evidence="1" id="KW-0812">Transmembrane</keyword>
<evidence type="ECO:0000313" key="3">
    <source>
        <dbReference type="Proteomes" id="UP000006281"/>
    </source>
</evidence>
<protein>
    <submittedName>
        <fullName evidence="2">Putative membrane protein</fullName>
    </submittedName>
</protein>